<evidence type="ECO:0000313" key="4">
    <source>
        <dbReference type="EMBL" id="TCP52063.1"/>
    </source>
</evidence>
<dbReference type="SUPFAM" id="SSF56784">
    <property type="entry name" value="HAD-like"/>
    <property type="match status" value="1"/>
</dbReference>
<evidence type="ECO:0000313" key="5">
    <source>
        <dbReference type="Proteomes" id="UP000294911"/>
    </source>
</evidence>
<reference evidence="4 5" key="1">
    <citation type="submission" date="2019-03" db="EMBL/GenBank/DDBJ databases">
        <title>Genomic Encyclopedia of Type Strains, Phase IV (KMG-IV): sequencing the most valuable type-strain genomes for metagenomic binning, comparative biology and taxonomic classification.</title>
        <authorList>
            <person name="Goeker M."/>
        </authorList>
    </citation>
    <scope>NUCLEOTIDE SEQUENCE [LARGE SCALE GENOMIC DNA]</scope>
    <source>
        <strain evidence="4 5">DSM 45765</strain>
    </source>
</reference>
<dbReference type="PANTHER" id="PTHR46470:SF4">
    <property type="entry name" value="5-AMINO-6-(5-PHOSPHO-D-RIBITYLAMINO)URACIL PHOSPHATASE YIGB"/>
    <property type="match status" value="1"/>
</dbReference>
<dbReference type="SFLD" id="SFLDG01129">
    <property type="entry name" value="C1.5:_HAD__Beta-PGM__Phosphata"/>
    <property type="match status" value="1"/>
</dbReference>
<dbReference type="SFLD" id="SFLDS00003">
    <property type="entry name" value="Haloacid_Dehalogenase"/>
    <property type="match status" value="1"/>
</dbReference>
<evidence type="ECO:0000256" key="3">
    <source>
        <dbReference type="ARBA" id="ARBA00022842"/>
    </source>
</evidence>
<keyword evidence="2 4" id="KW-0378">Hydrolase</keyword>
<organism evidence="4 5">
    <name type="scientific">Tamaricihabitans halophyticus</name>
    <dbReference type="NCBI Taxonomy" id="1262583"/>
    <lineage>
        <taxon>Bacteria</taxon>
        <taxon>Bacillati</taxon>
        <taxon>Actinomycetota</taxon>
        <taxon>Actinomycetes</taxon>
        <taxon>Pseudonocardiales</taxon>
        <taxon>Pseudonocardiaceae</taxon>
        <taxon>Tamaricihabitans</taxon>
    </lineage>
</organism>
<dbReference type="EMBL" id="SLXQ01000006">
    <property type="protein sequence ID" value="TCP52063.1"/>
    <property type="molecule type" value="Genomic_DNA"/>
</dbReference>
<dbReference type="OrthoDB" id="9810501at2"/>
<comment type="cofactor">
    <cofactor evidence="1">
        <name>Mg(2+)</name>
        <dbReference type="ChEBI" id="CHEBI:18420"/>
    </cofactor>
</comment>
<dbReference type="Gene3D" id="1.20.120.710">
    <property type="entry name" value="Haloacid dehalogenase hydrolase-like domain"/>
    <property type="match status" value="1"/>
</dbReference>
<dbReference type="NCBIfam" id="TIGR01549">
    <property type="entry name" value="HAD-SF-IA-v1"/>
    <property type="match status" value="1"/>
</dbReference>
<evidence type="ECO:0000256" key="2">
    <source>
        <dbReference type="ARBA" id="ARBA00022801"/>
    </source>
</evidence>
<dbReference type="InterPro" id="IPR023214">
    <property type="entry name" value="HAD_sf"/>
</dbReference>
<name>A0A4R2QQN0_9PSEU</name>
<dbReference type="InterPro" id="IPR006439">
    <property type="entry name" value="HAD-SF_hydro_IA"/>
</dbReference>
<keyword evidence="3" id="KW-0460">Magnesium</keyword>
<dbReference type="GO" id="GO:0016787">
    <property type="term" value="F:hydrolase activity"/>
    <property type="evidence" value="ECO:0007669"/>
    <property type="project" value="UniProtKB-KW"/>
</dbReference>
<dbReference type="GO" id="GO:0044281">
    <property type="term" value="P:small molecule metabolic process"/>
    <property type="evidence" value="ECO:0007669"/>
    <property type="project" value="UniProtKB-ARBA"/>
</dbReference>
<dbReference type="PANTHER" id="PTHR46470">
    <property type="entry name" value="N-ACYLNEURAMINATE-9-PHOSPHATASE"/>
    <property type="match status" value="1"/>
</dbReference>
<sequence>MDNQTTPELTDGPFAYQPPVLQAVCLDIDDTLVDFSSAARAALVELVGAADRWERWVAITDEYVARVVAGEVSYPAMHACRTRDFLAEQGITVDAARAEELEARRKATMRRSWGLFADVLPCLEWLRAAGVRIAAVTNASGQHQRGKLASLGLAEFIDQVVIAGEVGSAKPDPAIFHEACRVLDVQPGNAAHVGDKLELDAIGARDAGLCGVWLDRAGLQQPVPRGVQVIDSLAELPELLVCEFAAIAPVGSAGAR</sequence>
<evidence type="ECO:0000256" key="1">
    <source>
        <dbReference type="ARBA" id="ARBA00001946"/>
    </source>
</evidence>
<dbReference type="InterPro" id="IPR036412">
    <property type="entry name" value="HAD-like_sf"/>
</dbReference>
<dbReference type="PRINTS" id="PR00413">
    <property type="entry name" value="HADHALOGNASE"/>
</dbReference>
<accession>A0A4R2QQN0</accession>
<comment type="caution">
    <text evidence="4">The sequence shown here is derived from an EMBL/GenBank/DDBJ whole genome shotgun (WGS) entry which is preliminary data.</text>
</comment>
<protein>
    <submittedName>
        <fullName evidence="4">Putative hydrolase of the HAD superfamily</fullName>
    </submittedName>
</protein>
<proteinExistence type="predicted"/>
<dbReference type="InterPro" id="IPR051400">
    <property type="entry name" value="HAD-like_hydrolase"/>
</dbReference>
<dbReference type="Pfam" id="PF00702">
    <property type="entry name" value="Hydrolase"/>
    <property type="match status" value="1"/>
</dbReference>
<dbReference type="AlphaFoldDB" id="A0A4R2QQN0"/>
<gene>
    <name evidence="4" type="ORF">EV191_106229</name>
</gene>
<dbReference type="Proteomes" id="UP000294911">
    <property type="component" value="Unassembled WGS sequence"/>
</dbReference>
<dbReference type="Gene3D" id="3.40.50.1000">
    <property type="entry name" value="HAD superfamily/HAD-like"/>
    <property type="match status" value="1"/>
</dbReference>
<keyword evidence="5" id="KW-1185">Reference proteome</keyword>